<name>A0A1H3EQH5_9BACT</name>
<dbReference type="RefSeq" id="WP_139255101.1">
    <property type="nucleotide sequence ID" value="NZ_FNOV01000003.1"/>
</dbReference>
<dbReference type="AlphaFoldDB" id="A0A1H3EQH5"/>
<sequence length="97" mass="10860">MRSPRVVRLVGYLSSDRMQTIGRPKLAPVQVEQEAERYLSLLSAACPETLLSIAVHLPGSAHPYYLYAHHGKLHEWFGCQTDGDAYHLTALLAFPEI</sequence>
<evidence type="ECO:0000313" key="2">
    <source>
        <dbReference type="Proteomes" id="UP000199249"/>
    </source>
</evidence>
<dbReference type="EMBL" id="FNOV01000003">
    <property type="protein sequence ID" value="SDX80865.1"/>
    <property type="molecule type" value="Genomic_DNA"/>
</dbReference>
<keyword evidence="2" id="KW-1185">Reference proteome</keyword>
<protein>
    <submittedName>
        <fullName evidence="1">Uncharacterized protein</fullName>
    </submittedName>
</protein>
<accession>A0A1H3EQH5</accession>
<gene>
    <name evidence="1" type="ORF">SAMN04488069_103254</name>
</gene>
<dbReference type="STRING" id="651662.SAMN04488069_103254"/>
<dbReference type="Proteomes" id="UP000199249">
    <property type="component" value="Unassembled WGS sequence"/>
</dbReference>
<reference evidence="2" key="1">
    <citation type="submission" date="2016-10" db="EMBL/GenBank/DDBJ databases">
        <authorList>
            <person name="Varghese N."/>
            <person name="Submissions S."/>
        </authorList>
    </citation>
    <scope>NUCLEOTIDE SEQUENCE [LARGE SCALE GENOMIC DNA]</scope>
    <source>
        <strain evidence="2">CGMCC 1.8975</strain>
    </source>
</reference>
<evidence type="ECO:0000313" key="1">
    <source>
        <dbReference type="EMBL" id="SDX80865.1"/>
    </source>
</evidence>
<organism evidence="1 2">
    <name type="scientific">Hymenobacter psychrophilus</name>
    <dbReference type="NCBI Taxonomy" id="651662"/>
    <lineage>
        <taxon>Bacteria</taxon>
        <taxon>Pseudomonadati</taxon>
        <taxon>Bacteroidota</taxon>
        <taxon>Cytophagia</taxon>
        <taxon>Cytophagales</taxon>
        <taxon>Hymenobacteraceae</taxon>
        <taxon>Hymenobacter</taxon>
    </lineage>
</organism>
<proteinExistence type="predicted"/>